<reference evidence="6 7" key="1">
    <citation type="journal article" date="2012" name="J. Bacteriol.">
        <title>Draft Genome Sequence of Novosphingobium nitrogenifigens Y88T.</title>
        <authorList>
            <person name="Strabala T.J."/>
            <person name="Macdonald L."/>
            <person name="Liu V."/>
            <person name="Smit A.M."/>
        </authorList>
    </citation>
    <scope>NUCLEOTIDE SEQUENCE [LARGE SCALE GENOMIC DNA]</scope>
    <source>
        <strain evidence="6 7">DSM 19370</strain>
    </source>
</reference>
<dbReference type="InterPro" id="IPR005119">
    <property type="entry name" value="LysR_subst-bd"/>
</dbReference>
<evidence type="ECO:0000256" key="4">
    <source>
        <dbReference type="ARBA" id="ARBA00023163"/>
    </source>
</evidence>
<dbReference type="PROSITE" id="PS50931">
    <property type="entry name" value="HTH_LYSR"/>
    <property type="match status" value="1"/>
</dbReference>
<evidence type="ECO:0000259" key="5">
    <source>
        <dbReference type="PROSITE" id="PS50931"/>
    </source>
</evidence>
<dbReference type="GO" id="GO:0003700">
    <property type="term" value="F:DNA-binding transcription factor activity"/>
    <property type="evidence" value="ECO:0007669"/>
    <property type="project" value="InterPro"/>
</dbReference>
<comment type="caution">
    <text evidence="6">The sequence shown here is derived from an EMBL/GenBank/DDBJ whole genome shotgun (WGS) entry which is preliminary data.</text>
</comment>
<dbReference type="InterPro" id="IPR050950">
    <property type="entry name" value="HTH-type_LysR_regulators"/>
</dbReference>
<dbReference type="PANTHER" id="PTHR30419">
    <property type="entry name" value="HTH-TYPE TRANSCRIPTIONAL REGULATOR YBHD"/>
    <property type="match status" value="1"/>
</dbReference>
<dbReference type="InterPro" id="IPR036390">
    <property type="entry name" value="WH_DNA-bd_sf"/>
</dbReference>
<evidence type="ECO:0000256" key="2">
    <source>
        <dbReference type="ARBA" id="ARBA00023015"/>
    </source>
</evidence>
<dbReference type="CDD" id="cd08438">
    <property type="entry name" value="PBP2_CidR"/>
    <property type="match status" value="1"/>
</dbReference>
<dbReference type="SUPFAM" id="SSF46785">
    <property type="entry name" value="Winged helix' DNA-binding domain"/>
    <property type="match status" value="1"/>
</dbReference>
<dbReference type="GO" id="GO:0005829">
    <property type="term" value="C:cytosol"/>
    <property type="evidence" value="ECO:0007669"/>
    <property type="project" value="TreeGrafter"/>
</dbReference>
<accession>F1Z5J7</accession>
<dbReference type="eggNOG" id="COG0583">
    <property type="taxonomic scope" value="Bacteria"/>
</dbReference>
<dbReference type="Gene3D" id="3.40.190.290">
    <property type="match status" value="1"/>
</dbReference>
<comment type="similarity">
    <text evidence="1">Belongs to the LysR transcriptional regulatory family.</text>
</comment>
<proteinExistence type="inferred from homology"/>
<name>F1Z5J7_9SPHN</name>
<keyword evidence="3" id="KW-0238">DNA-binding</keyword>
<protein>
    <submittedName>
        <fullName evidence="6">LysR family transcriptional regulator</fullName>
    </submittedName>
</protein>
<evidence type="ECO:0000256" key="3">
    <source>
        <dbReference type="ARBA" id="ARBA00023125"/>
    </source>
</evidence>
<feature type="domain" description="HTH lysR-type" evidence="5">
    <location>
        <begin position="1"/>
        <end position="58"/>
    </location>
</feature>
<keyword evidence="2" id="KW-0805">Transcription regulation</keyword>
<dbReference type="STRING" id="983920.Y88_1981"/>
<dbReference type="Pfam" id="PF03466">
    <property type="entry name" value="LysR_substrate"/>
    <property type="match status" value="1"/>
</dbReference>
<dbReference type="InParanoid" id="F1Z5J7"/>
<dbReference type="Gene3D" id="1.10.10.10">
    <property type="entry name" value="Winged helix-like DNA-binding domain superfamily/Winged helix DNA-binding domain"/>
    <property type="match status" value="1"/>
</dbReference>
<evidence type="ECO:0000313" key="6">
    <source>
        <dbReference type="EMBL" id="EGD60107.1"/>
    </source>
</evidence>
<dbReference type="Proteomes" id="UP000004728">
    <property type="component" value="Unassembled WGS sequence"/>
</dbReference>
<keyword evidence="7" id="KW-1185">Reference proteome</keyword>
<dbReference type="HOGENOM" id="CLU_039613_6_2_5"/>
<dbReference type="InterPro" id="IPR036388">
    <property type="entry name" value="WH-like_DNA-bd_sf"/>
</dbReference>
<dbReference type="PRINTS" id="PR00039">
    <property type="entry name" value="HTHLYSR"/>
</dbReference>
<keyword evidence="4" id="KW-0804">Transcription</keyword>
<dbReference type="PANTHER" id="PTHR30419:SF8">
    <property type="entry name" value="NITROGEN ASSIMILATION TRANSCRIPTIONAL ACTIVATOR-RELATED"/>
    <property type="match status" value="1"/>
</dbReference>
<evidence type="ECO:0000256" key="1">
    <source>
        <dbReference type="ARBA" id="ARBA00009437"/>
    </source>
</evidence>
<dbReference type="SUPFAM" id="SSF53850">
    <property type="entry name" value="Periplasmic binding protein-like II"/>
    <property type="match status" value="1"/>
</dbReference>
<gene>
    <name evidence="6" type="ORF">Y88_1981</name>
</gene>
<dbReference type="GO" id="GO:0003677">
    <property type="term" value="F:DNA binding"/>
    <property type="evidence" value="ECO:0007669"/>
    <property type="project" value="UniProtKB-KW"/>
</dbReference>
<sequence>MEMRNLRVLVEVIRQGGFTDAARVLFSTQSTVSKAIKALEDEMGVPLLERGSRHVAPTAAGAIVHRQALRILAAREDLLSEIAELKGLRRGLLRLGLPRVGGDALFAPIFARFRQRYPGIEVQLSEHGSARLRELLHSGELDLAGLLLPVSDEFETQELGREPVDALLPASHRLATRDSLRFSDLADTPLVLFDTGFMLHAMVTDAFRAHRLTPQVAAQSSQIGFMLELVAAGIGVSFLPRLVAHMHRREGVVQIPVGDPALEWRMALAWRREAYLPHAARAWLDVARAGA</sequence>
<evidence type="ECO:0000313" key="7">
    <source>
        <dbReference type="Proteomes" id="UP000004728"/>
    </source>
</evidence>
<dbReference type="Pfam" id="PF00126">
    <property type="entry name" value="HTH_1"/>
    <property type="match status" value="1"/>
</dbReference>
<dbReference type="EMBL" id="AEWJ01000023">
    <property type="protein sequence ID" value="EGD60107.1"/>
    <property type="molecule type" value="Genomic_DNA"/>
</dbReference>
<organism evidence="6 7">
    <name type="scientific">Novosphingobium nitrogenifigens DSM 19370</name>
    <dbReference type="NCBI Taxonomy" id="983920"/>
    <lineage>
        <taxon>Bacteria</taxon>
        <taxon>Pseudomonadati</taxon>
        <taxon>Pseudomonadota</taxon>
        <taxon>Alphaproteobacteria</taxon>
        <taxon>Sphingomonadales</taxon>
        <taxon>Sphingomonadaceae</taxon>
        <taxon>Novosphingobium</taxon>
    </lineage>
</organism>
<dbReference type="FunCoup" id="F1Z5J7">
    <property type="interactions" value="71"/>
</dbReference>
<dbReference type="FunFam" id="1.10.10.10:FF:000001">
    <property type="entry name" value="LysR family transcriptional regulator"/>
    <property type="match status" value="1"/>
</dbReference>
<dbReference type="OrthoDB" id="9786526at2"/>
<dbReference type="InterPro" id="IPR000847">
    <property type="entry name" value="LysR_HTH_N"/>
</dbReference>
<dbReference type="AlphaFoldDB" id="F1Z5J7"/>